<keyword evidence="1" id="KW-0472">Membrane</keyword>
<keyword evidence="1" id="KW-1133">Transmembrane helix</keyword>
<gene>
    <name evidence="2" type="ORF">DFP90_1242</name>
</gene>
<keyword evidence="1" id="KW-0812">Transmembrane</keyword>
<keyword evidence="3" id="KW-1185">Reference proteome</keyword>
<proteinExistence type="predicted"/>
<feature type="transmembrane region" description="Helical" evidence="1">
    <location>
        <begin position="42"/>
        <end position="65"/>
    </location>
</feature>
<evidence type="ECO:0000256" key="1">
    <source>
        <dbReference type="SAM" id="Phobius"/>
    </source>
</evidence>
<protein>
    <submittedName>
        <fullName evidence="2">Uncharacterized protein</fullName>
    </submittedName>
</protein>
<comment type="caution">
    <text evidence="2">The sequence shown here is derived from an EMBL/GenBank/DDBJ whole genome shotgun (WGS) entry which is preliminary data.</text>
</comment>
<evidence type="ECO:0000313" key="3">
    <source>
        <dbReference type="Proteomes" id="UP000256845"/>
    </source>
</evidence>
<dbReference type="Proteomes" id="UP000256845">
    <property type="component" value="Unassembled WGS sequence"/>
</dbReference>
<sequence>MEIELLDIKCNCHAKEPHNAGKPNLSRSWCTGPFPGDDSFDLFRWLLFALFISMLFWIPLAVFLLL</sequence>
<dbReference type="EMBL" id="QRDW01000024">
    <property type="protein sequence ID" value="RED43344.1"/>
    <property type="molecule type" value="Genomic_DNA"/>
</dbReference>
<dbReference type="AlphaFoldDB" id="A0A3D9H1H6"/>
<organism evidence="2 3">
    <name type="scientific">Aestuariispira insulae</name>
    <dbReference type="NCBI Taxonomy" id="1461337"/>
    <lineage>
        <taxon>Bacteria</taxon>
        <taxon>Pseudomonadati</taxon>
        <taxon>Pseudomonadota</taxon>
        <taxon>Alphaproteobacteria</taxon>
        <taxon>Rhodospirillales</taxon>
        <taxon>Kiloniellaceae</taxon>
        <taxon>Aestuariispira</taxon>
    </lineage>
</organism>
<name>A0A3D9H1H6_9PROT</name>
<reference evidence="2 3" key="1">
    <citation type="submission" date="2018-07" db="EMBL/GenBank/DDBJ databases">
        <title>Genomic Encyclopedia of Type Strains, Phase III (KMG-III): the genomes of soil and plant-associated and newly described type strains.</title>
        <authorList>
            <person name="Whitman W."/>
        </authorList>
    </citation>
    <scope>NUCLEOTIDE SEQUENCE [LARGE SCALE GENOMIC DNA]</scope>
    <source>
        <strain evidence="2 3">CECT 8488</strain>
    </source>
</reference>
<evidence type="ECO:0000313" key="2">
    <source>
        <dbReference type="EMBL" id="RED43344.1"/>
    </source>
</evidence>
<accession>A0A3D9H1H6</accession>